<dbReference type="RefSeq" id="WP_097019321.1">
    <property type="nucleotide sequence ID" value="NZ_OBDZ01000035.1"/>
</dbReference>
<evidence type="ECO:0000259" key="3">
    <source>
        <dbReference type="Pfam" id="PF00496"/>
    </source>
</evidence>
<dbReference type="PANTHER" id="PTHR30290">
    <property type="entry name" value="PERIPLASMIC BINDING COMPONENT OF ABC TRANSPORTER"/>
    <property type="match status" value="1"/>
</dbReference>
<feature type="chain" id="PRO_5012922175" evidence="2">
    <location>
        <begin position="29"/>
        <end position="682"/>
    </location>
</feature>
<reference evidence="5" key="1">
    <citation type="submission" date="2017-09" db="EMBL/GenBank/DDBJ databases">
        <authorList>
            <person name="Varghese N."/>
            <person name="Submissions S."/>
        </authorList>
    </citation>
    <scope>NUCLEOTIDE SEQUENCE [LARGE SCALE GENOMIC DNA]</scope>
    <source>
        <strain evidence="5">MSL47</strain>
    </source>
</reference>
<dbReference type="CDD" id="cd08500">
    <property type="entry name" value="PBP2_NikA_DppA_OppA_like_4"/>
    <property type="match status" value="1"/>
</dbReference>
<feature type="domain" description="Solute-binding protein family 5" evidence="3">
    <location>
        <begin position="143"/>
        <end position="558"/>
    </location>
</feature>
<dbReference type="Pfam" id="PF00496">
    <property type="entry name" value="SBP_bac_5"/>
    <property type="match status" value="1"/>
</dbReference>
<dbReference type="EMBL" id="OBDZ01000035">
    <property type="protein sequence ID" value="SNY44791.1"/>
    <property type="molecule type" value="Genomic_DNA"/>
</dbReference>
<name>A0A285ICX7_9FIRM</name>
<evidence type="ECO:0000256" key="2">
    <source>
        <dbReference type="SAM" id="SignalP"/>
    </source>
</evidence>
<proteinExistence type="predicted"/>
<dbReference type="InterPro" id="IPR000914">
    <property type="entry name" value="SBP_5_dom"/>
</dbReference>
<dbReference type="PROSITE" id="PS51257">
    <property type="entry name" value="PROKAR_LIPOPROTEIN"/>
    <property type="match status" value="1"/>
</dbReference>
<gene>
    <name evidence="4" type="ORF">SAMN06265827_13518</name>
</gene>
<feature type="region of interest" description="Disordered" evidence="1">
    <location>
        <begin position="26"/>
        <end position="62"/>
    </location>
</feature>
<dbReference type="GO" id="GO:0042597">
    <property type="term" value="C:periplasmic space"/>
    <property type="evidence" value="ECO:0007669"/>
    <property type="project" value="UniProtKB-ARBA"/>
</dbReference>
<keyword evidence="2" id="KW-0732">Signal</keyword>
<dbReference type="AlphaFoldDB" id="A0A285ICX7"/>
<dbReference type="Proteomes" id="UP000219573">
    <property type="component" value="Unassembled WGS sequence"/>
</dbReference>
<sequence>MFKFRSTILILMLVLVVTLVGCSGSDQSANNEKVETSKTAEKTQDKADNSTGQGATGAPVKVGKYGEAPMLHAKVEAGELPPVDERLPEEPMVVDPEDEVGLYGGTLQLTQFNTDSLGIPGQLNSEAPLTHNKDLDHLETIGNFVKDWKFTDGGKKLTLYLRKGVKWSDGEPLTVHDFVFWFEDVMQNKEISPIFPAWLAPGGEPMKVSALDDYTLEFNFKIPYYGFIDWINGYWYRGMDFFIPAHYLKQYHVKYNPDVVEMAEKEGYGSWVQLFNEQNSAIFTDPKPVGRPRLSAWVVKEITTTGRVYERNPYYWKVDSEGNQLPYIDKIKTIITPDAETRKLKILSGNIDYASAFLSLKDYPTFKANEESGGYDAWIGKSIWANRVTLGVQHQYQDDPVMAKILANKKFRQALSIAINREEINELVFLGQGTPRQLAYTPGTVPVYKEEWAQSYAQYDPETAKQWLDEIGLKDNDGDGYRERPDGEILILNLTANSSRSVAVETSQLARDYWENIGIKVNLKTLEEGSLWQQLGNGKSQILTQFMTGSRPPWDQYNPAIQTHYEWGNWFNYYNPFDGTVRDIPEGADATKPPQYAIDWYTWGQMIPHVNEEKQKELLTKIGDMVAEQVPSIGTVGMAGHVGISNKGLGNVRRVGDNPSVAATKNAYVEQFYWKDAARRNQ</sequence>
<dbReference type="GO" id="GO:1904680">
    <property type="term" value="F:peptide transmembrane transporter activity"/>
    <property type="evidence" value="ECO:0007669"/>
    <property type="project" value="TreeGrafter"/>
</dbReference>
<feature type="signal peptide" evidence="2">
    <location>
        <begin position="1"/>
        <end position="28"/>
    </location>
</feature>
<organism evidence="4 5">
    <name type="scientific">Orenia metallireducens</name>
    <dbReference type="NCBI Taxonomy" id="1413210"/>
    <lineage>
        <taxon>Bacteria</taxon>
        <taxon>Bacillati</taxon>
        <taxon>Bacillota</taxon>
        <taxon>Clostridia</taxon>
        <taxon>Halanaerobiales</taxon>
        <taxon>Halobacteroidaceae</taxon>
        <taxon>Orenia</taxon>
    </lineage>
</organism>
<dbReference type="OrthoDB" id="239741at2"/>
<dbReference type="Gene3D" id="3.10.105.10">
    <property type="entry name" value="Dipeptide-binding Protein, Domain 3"/>
    <property type="match status" value="1"/>
</dbReference>
<evidence type="ECO:0000256" key="1">
    <source>
        <dbReference type="SAM" id="MobiDB-lite"/>
    </source>
</evidence>
<dbReference type="InterPro" id="IPR039424">
    <property type="entry name" value="SBP_5"/>
</dbReference>
<dbReference type="Gene3D" id="3.40.190.10">
    <property type="entry name" value="Periplasmic binding protein-like II"/>
    <property type="match status" value="1"/>
</dbReference>
<dbReference type="SUPFAM" id="SSF53850">
    <property type="entry name" value="Periplasmic binding protein-like II"/>
    <property type="match status" value="1"/>
</dbReference>
<keyword evidence="5" id="KW-1185">Reference proteome</keyword>
<protein>
    <submittedName>
        <fullName evidence="4">Peptide/nickel transport system substrate-binding protein</fullName>
    </submittedName>
</protein>
<dbReference type="GO" id="GO:0015833">
    <property type="term" value="P:peptide transport"/>
    <property type="evidence" value="ECO:0007669"/>
    <property type="project" value="TreeGrafter"/>
</dbReference>
<dbReference type="PANTHER" id="PTHR30290:SF62">
    <property type="entry name" value="OLIGOPEPTIDE ABC TRANSPORTER, PERIPLASMIC OLIGOPEPTIDE-BINDING PROTEIN"/>
    <property type="match status" value="1"/>
</dbReference>
<evidence type="ECO:0000313" key="4">
    <source>
        <dbReference type="EMBL" id="SNY44791.1"/>
    </source>
</evidence>
<accession>A0A285ICX7</accession>
<dbReference type="GO" id="GO:0043190">
    <property type="term" value="C:ATP-binding cassette (ABC) transporter complex"/>
    <property type="evidence" value="ECO:0007669"/>
    <property type="project" value="InterPro"/>
</dbReference>
<feature type="compositionally biased region" description="Basic and acidic residues" evidence="1">
    <location>
        <begin position="32"/>
        <end position="48"/>
    </location>
</feature>
<evidence type="ECO:0000313" key="5">
    <source>
        <dbReference type="Proteomes" id="UP000219573"/>
    </source>
</evidence>